<evidence type="ECO:0000313" key="2">
    <source>
        <dbReference type="Proteomes" id="UP000240883"/>
    </source>
</evidence>
<name>A0A2T2NAC9_CORCC</name>
<organism evidence="1 2">
    <name type="scientific">Corynespora cassiicola Philippines</name>
    <dbReference type="NCBI Taxonomy" id="1448308"/>
    <lineage>
        <taxon>Eukaryota</taxon>
        <taxon>Fungi</taxon>
        <taxon>Dikarya</taxon>
        <taxon>Ascomycota</taxon>
        <taxon>Pezizomycotina</taxon>
        <taxon>Dothideomycetes</taxon>
        <taxon>Pleosporomycetidae</taxon>
        <taxon>Pleosporales</taxon>
        <taxon>Corynesporascaceae</taxon>
        <taxon>Corynespora</taxon>
    </lineage>
</organism>
<keyword evidence="2" id="KW-1185">Reference proteome</keyword>
<sequence>MHRDPSHHTIWRTVADPPSQATLASLHQQSVSASSGAQCHPSDGAATAGLQTQDIIRWRCCRRPSYWPTVAVQLAPSRPMAEGTCPDGYLRSAGRPSSRFRTVAWMGGWEDGRMGISSCEASRLPTWHSSQLLGTRPWPGSWTNAFALPAYKACLCSL</sequence>
<dbReference type="Proteomes" id="UP000240883">
    <property type="component" value="Unassembled WGS sequence"/>
</dbReference>
<evidence type="ECO:0000313" key="1">
    <source>
        <dbReference type="EMBL" id="PSN62008.1"/>
    </source>
</evidence>
<reference evidence="1 2" key="1">
    <citation type="journal article" date="2018" name="Front. Microbiol.">
        <title>Genome-Wide Analysis of Corynespora cassiicola Leaf Fall Disease Putative Effectors.</title>
        <authorList>
            <person name="Lopez D."/>
            <person name="Ribeiro S."/>
            <person name="Label P."/>
            <person name="Fumanal B."/>
            <person name="Venisse J.S."/>
            <person name="Kohler A."/>
            <person name="de Oliveira R.R."/>
            <person name="Labutti K."/>
            <person name="Lipzen A."/>
            <person name="Lail K."/>
            <person name="Bauer D."/>
            <person name="Ohm R.A."/>
            <person name="Barry K.W."/>
            <person name="Spatafora J."/>
            <person name="Grigoriev I.V."/>
            <person name="Martin F.M."/>
            <person name="Pujade-Renaud V."/>
        </authorList>
    </citation>
    <scope>NUCLEOTIDE SEQUENCE [LARGE SCALE GENOMIC DNA]</scope>
    <source>
        <strain evidence="1 2">Philippines</strain>
    </source>
</reference>
<gene>
    <name evidence="1" type="ORF">BS50DRAFT_135033</name>
</gene>
<proteinExistence type="predicted"/>
<protein>
    <submittedName>
        <fullName evidence="1">Uncharacterized protein</fullName>
    </submittedName>
</protein>
<dbReference type="EMBL" id="KZ678142">
    <property type="protein sequence ID" value="PSN62008.1"/>
    <property type="molecule type" value="Genomic_DNA"/>
</dbReference>
<accession>A0A2T2NAC9</accession>
<dbReference type="AlphaFoldDB" id="A0A2T2NAC9"/>